<protein>
    <submittedName>
        <fullName evidence="3">Tachylectin</fullName>
    </submittedName>
</protein>
<feature type="domain" description="Tachylectin 2" evidence="2">
    <location>
        <begin position="43"/>
        <end position="268"/>
    </location>
</feature>
<gene>
    <name evidence="3" type="ORF">LV75_004181</name>
</gene>
<comment type="caution">
    <text evidence="3">The sequence shown here is derived from an EMBL/GenBank/DDBJ whole genome shotgun (WGS) entry which is preliminary data.</text>
</comment>
<dbReference type="Proteomes" id="UP001205185">
    <property type="component" value="Unassembled WGS sequence"/>
</dbReference>
<evidence type="ECO:0000313" key="3">
    <source>
        <dbReference type="EMBL" id="MCP2271667.1"/>
    </source>
</evidence>
<dbReference type="Gene3D" id="2.20.25.650">
    <property type="entry name" value="Tachylectin-2-like"/>
    <property type="match status" value="1"/>
</dbReference>
<evidence type="ECO:0000259" key="2">
    <source>
        <dbReference type="Pfam" id="PF14517"/>
    </source>
</evidence>
<accession>A0ABT1IGA7</accession>
<feature type="chain" id="PRO_5046034742" evidence="1">
    <location>
        <begin position="28"/>
        <end position="291"/>
    </location>
</feature>
<dbReference type="InterPro" id="IPR023294">
    <property type="entry name" value="Tachylectin2"/>
</dbReference>
<dbReference type="Gene3D" id="2.115.10.10">
    <property type="entry name" value="Tachylectin 2"/>
    <property type="match status" value="1"/>
</dbReference>
<dbReference type="SUPFAM" id="SSF50934">
    <property type="entry name" value="Tachylectin-2"/>
    <property type="match status" value="1"/>
</dbReference>
<keyword evidence="1" id="KW-0732">Signal</keyword>
<proteinExistence type="predicted"/>
<feature type="signal peptide" evidence="1">
    <location>
        <begin position="1"/>
        <end position="27"/>
    </location>
</feature>
<keyword evidence="4" id="KW-1185">Reference proteome</keyword>
<name>A0ABT1IGA7_9PSEU</name>
<evidence type="ECO:0000313" key="4">
    <source>
        <dbReference type="Proteomes" id="UP001205185"/>
    </source>
</evidence>
<dbReference type="EMBL" id="JAMTCO010000010">
    <property type="protein sequence ID" value="MCP2271667.1"/>
    <property type="molecule type" value="Genomic_DNA"/>
</dbReference>
<organism evidence="3 4">
    <name type="scientific">Actinokineospora diospyrosa</name>
    <dbReference type="NCBI Taxonomy" id="103728"/>
    <lineage>
        <taxon>Bacteria</taxon>
        <taxon>Bacillati</taxon>
        <taxon>Actinomycetota</taxon>
        <taxon>Actinomycetes</taxon>
        <taxon>Pseudonocardiales</taxon>
        <taxon>Pseudonocardiaceae</taxon>
        <taxon>Actinokineospora</taxon>
    </lineage>
</organism>
<reference evidence="3 4" key="1">
    <citation type="submission" date="2022-06" db="EMBL/GenBank/DDBJ databases">
        <title>Genomic Encyclopedia of Archaeal and Bacterial Type Strains, Phase II (KMG-II): from individual species to whole genera.</title>
        <authorList>
            <person name="Goeker M."/>
        </authorList>
    </citation>
    <scope>NUCLEOTIDE SEQUENCE [LARGE SCALE GENOMIC DNA]</scope>
    <source>
        <strain evidence="3 4">DSM 44255</strain>
    </source>
</reference>
<sequence>MSFTKRGATLLAAVAMSVGILTTIPTAATATPAQCPGPANFFGIDPDGELFVQQHNAPQTGSPDWTEKSYIGTGWLEDKYALAAPGGNIYLINYETGGMYQYRWNGRAWDFFGRSLYATVGSGFDQYVPNGDGSRITIDQQGRIYAVDAAGNLRLYVRSTSPTGGTWTPDTVNGKVIGTGWDTFDRVIATGDGILYGVTDTGELLRYKYDFTHNSWATTERTIGEGWNHYDNIYSAGGETLYALSQDTGNLYWYSYDADTGTWQNNAQPRLADTGWDTPARVLVDPGACHS</sequence>
<dbReference type="Pfam" id="PF14517">
    <property type="entry name" value="Tachylectin"/>
    <property type="match status" value="1"/>
</dbReference>
<dbReference type="RefSeq" id="WP_253888630.1">
    <property type="nucleotide sequence ID" value="NZ_BAAAVB010000003.1"/>
</dbReference>
<evidence type="ECO:0000256" key="1">
    <source>
        <dbReference type="SAM" id="SignalP"/>
    </source>
</evidence>
<dbReference type="InterPro" id="IPR036813">
    <property type="entry name" value="Tachylectin2_sf"/>
</dbReference>